<dbReference type="InterPro" id="IPR004517">
    <property type="entry name" value="HisZ"/>
</dbReference>
<dbReference type="InterPro" id="IPR004154">
    <property type="entry name" value="Anticodon-bd"/>
</dbReference>
<evidence type="ECO:0000256" key="7">
    <source>
        <dbReference type="ARBA" id="ARBA00022917"/>
    </source>
</evidence>
<evidence type="ECO:0000313" key="13">
    <source>
        <dbReference type="EMBL" id="EHP69483.1"/>
    </source>
</evidence>
<dbReference type="EC" id="6.1.1.21" evidence="10"/>
<dbReference type="GO" id="GO:0000105">
    <property type="term" value="P:L-histidine biosynthetic process"/>
    <property type="evidence" value="ECO:0007669"/>
    <property type="project" value="InterPro"/>
</dbReference>
<comment type="catalytic activity">
    <reaction evidence="9 10">
        <text>tRNA(His) + L-histidine + ATP = L-histidyl-tRNA(His) + AMP + diphosphate + H(+)</text>
        <dbReference type="Rhea" id="RHEA:17313"/>
        <dbReference type="Rhea" id="RHEA-COMP:9665"/>
        <dbReference type="Rhea" id="RHEA-COMP:9689"/>
        <dbReference type="ChEBI" id="CHEBI:15378"/>
        <dbReference type="ChEBI" id="CHEBI:30616"/>
        <dbReference type="ChEBI" id="CHEBI:33019"/>
        <dbReference type="ChEBI" id="CHEBI:57595"/>
        <dbReference type="ChEBI" id="CHEBI:78442"/>
        <dbReference type="ChEBI" id="CHEBI:78527"/>
        <dbReference type="ChEBI" id="CHEBI:456215"/>
        <dbReference type="EC" id="6.1.1.21"/>
    </reaction>
</comment>
<dbReference type="NCBIfam" id="TIGR00442">
    <property type="entry name" value="hisS"/>
    <property type="match status" value="1"/>
</dbReference>
<comment type="subcellular location">
    <subcellularLocation>
        <location evidence="1 10">Cytoplasm</location>
    </subcellularLocation>
</comment>
<dbReference type="GO" id="GO:0006427">
    <property type="term" value="P:histidyl-tRNA aminoacylation"/>
    <property type="evidence" value="ECO:0007669"/>
    <property type="project" value="UniProtKB-UniRule"/>
</dbReference>
<dbReference type="SUPFAM" id="SSF52954">
    <property type="entry name" value="Class II aaRS ABD-related"/>
    <property type="match status" value="1"/>
</dbReference>
<dbReference type="PANTHER" id="PTHR43707">
    <property type="entry name" value="HISTIDYL-TRNA SYNTHETASE"/>
    <property type="match status" value="1"/>
</dbReference>
<name>H2C6Q6_9CREN</name>
<keyword evidence="7 10" id="KW-0648">Protein biosynthesis</keyword>
<evidence type="ECO:0000256" key="3">
    <source>
        <dbReference type="ARBA" id="ARBA00022490"/>
    </source>
</evidence>
<protein>
    <recommendedName>
        <fullName evidence="10">Histidine--tRNA ligase</fullName>
        <ecNumber evidence="10">6.1.1.21</ecNumber>
    </recommendedName>
    <alternativeName>
        <fullName evidence="10">Histidyl-tRNA synthetase</fullName>
        <shortName evidence="10">HisRS</shortName>
    </alternativeName>
</protein>
<proteinExistence type="inferred from homology"/>
<dbReference type="PIRSF" id="PIRSF001549">
    <property type="entry name" value="His-tRNA_synth"/>
    <property type="match status" value="1"/>
</dbReference>
<keyword evidence="8 10" id="KW-0030">Aminoacyl-tRNA synthetase</keyword>
<evidence type="ECO:0000256" key="10">
    <source>
        <dbReference type="HAMAP-Rule" id="MF_00127"/>
    </source>
</evidence>
<sequence length="428" mass="48737">MISYEPVRGMEDYFGEKAQQIRFVENTFRAEVEKAGYMEAITPVVEEFNLFSIKGGEELRQTMYVFKDKADRELALRPEITPSIVRLFMNSLQHYPRPVRLYYVGRVYRYDEPQLGRYREFRQAGVEMIGSDSILSDFEQFEILSRFYSRLGMKDKIVIKINNIGIYRRIFEQSSIDDNSQEHILHLMDKGKIDETIKILENSLKSNDLIEFIRSLLSNKSENLNEIINNAEKIGIRGLTDEIQRLVRLQNLVGSLGLRTKVDLSFVRGLAYYTGSIFEVTVPGLPFSIAGGGRYDTLVEIYGGPKVPSVGFAIGVERTLLAIGEMKPSKPKVIVGAVLLEEAAMDYGLRIVSILREAGITTVLNVKEIPLSKLVPLHAEQGFTHLIIIGRREKESGKVTVRELQCKKQLELNVKELVSRLESWNGCQ</sequence>
<dbReference type="GO" id="GO:0005524">
    <property type="term" value="F:ATP binding"/>
    <property type="evidence" value="ECO:0007669"/>
    <property type="project" value="UniProtKB-UniRule"/>
</dbReference>
<dbReference type="Gene3D" id="3.40.50.800">
    <property type="entry name" value="Anticodon-binding domain"/>
    <property type="match status" value="1"/>
</dbReference>
<dbReference type="SUPFAM" id="SSF55681">
    <property type="entry name" value="Class II aaRS and biotin synthetases"/>
    <property type="match status" value="1"/>
</dbReference>
<keyword evidence="14" id="KW-1185">Reference proteome</keyword>
<feature type="domain" description="Aminoacyl-transfer RNA synthetases class-II family profile" evidence="12">
    <location>
        <begin position="1"/>
        <end position="331"/>
    </location>
</feature>
<dbReference type="PROSITE" id="PS50862">
    <property type="entry name" value="AA_TRNA_LIGASE_II"/>
    <property type="match status" value="1"/>
</dbReference>
<evidence type="ECO:0000256" key="2">
    <source>
        <dbReference type="ARBA" id="ARBA00008226"/>
    </source>
</evidence>
<dbReference type="InterPro" id="IPR006195">
    <property type="entry name" value="aa-tRNA-synth_II"/>
</dbReference>
<dbReference type="InterPro" id="IPR015807">
    <property type="entry name" value="His-tRNA-ligase"/>
</dbReference>
<dbReference type="AlphaFoldDB" id="H2C6Q6"/>
<evidence type="ECO:0000256" key="4">
    <source>
        <dbReference type="ARBA" id="ARBA00022598"/>
    </source>
</evidence>
<keyword evidence="4 10" id="KW-0436">Ligase</keyword>
<feature type="binding site" evidence="11">
    <location>
        <position position="268"/>
    </location>
    <ligand>
        <name>L-histidine</name>
        <dbReference type="ChEBI" id="CHEBI:57595"/>
    </ligand>
</feature>
<feature type="binding site" evidence="11">
    <location>
        <position position="109"/>
    </location>
    <ligand>
        <name>L-histidine</name>
        <dbReference type="ChEBI" id="CHEBI:57595"/>
    </ligand>
</feature>
<keyword evidence="3 10" id="KW-0963">Cytoplasm</keyword>
<dbReference type="Pfam" id="PF03129">
    <property type="entry name" value="HGTP_anticodon"/>
    <property type="match status" value="1"/>
</dbReference>
<gene>
    <name evidence="10" type="primary">hisS</name>
    <name evidence="13" type="ORF">MetMK1DRAFT_00022460</name>
</gene>
<keyword evidence="6 10" id="KW-0067">ATP-binding</keyword>
<dbReference type="Pfam" id="PF13393">
    <property type="entry name" value="tRNA-synt_His"/>
    <property type="match status" value="1"/>
</dbReference>
<dbReference type="HAMAP" id="MF_00127">
    <property type="entry name" value="His_tRNA_synth"/>
    <property type="match status" value="1"/>
</dbReference>
<comment type="similarity">
    <text evidence="2 10">Belongs to the class-II aminoacyl-tRNA synthetase family.</text>
</comment>
<feature type="binding site" evidence="11">
    <location>
        <position position="127"/>
    </location>
    <ligand>
        <name>L-histidine</name>
        <dbReference type="ChEBI" id="CHEBI:57595"/>
    </ligand>
</feature>
<dbReference type="InterPro" id="IPR041715">
    <property type="entry name" value="HisRS-like_core"/>
</dbReference>
<evidence type="ECO:0000256" key="8">
    <source>
        <dbReference type="ARBA" id="ARBA00023146"/>
    </source>
</evidence>
<keyword evidence="5 10" id="KW-0547">Nucleotide-binding</keyword>
<evidence type="ECO:0000259" key="12">
    <source>
        <dbReference type="PROSITE" id="PS50862"/>
    </source>
</evidence>
<dbReference type="HAMAP" id="MF_00125">
    <property type="entry name" value="HisZ"/>
    <property type="match status" value="1"/>
</dbReference>
<dbReference type="Proteomes" id="UP000003980">
    <property type="component" value="Unassembled WGS sequence"/>
</dbReference>
<dbReference type="GO" id="GO:0005737">
    <property type="term" value="C:cytoplasm"/>
    <property type="evidence" value="ECO:0007669"/>
    <property type="project" value="UniProtKB-SubCell"/>
</dbReference>
<dbReference type="InterPro" id="IPR045864">
    <property type="entry name" value="aa-tRNA-synth_II/BPL/LPL"/>
</dbReference>
<dbReference type="EMBL" id="JH597768">
    <property type="protein sequence ID" value="EHP69483.1"/>
    <property type="molecule type" value="Genomic_DNA"/>
</dbReference>
<dbReference type="PANTHER" id="PTHR43707:SF1">
    <property type="entry name" value="HISTIDINE--TRNA LIGASE, MITOCHONDRIAL-RELATED"/>
    <property type="match status" value="1"/>
</dbReference>
<dbReference type="OrthoDB" id="8659at2157"/>
<feature type="binding site" evidence="11">
    <location>
        <begin position="79"/>
        <end position="81"/>
    </location>
    <ligand>
        <name>L-histidine</name>
        <dbReference type="ChEBI" id="CHEBI:57595"/>
    </ligand>
</feature>
<dbReference type="GO" id="GO:0004821">
    <property type="term" value="F:histidine-tRNA ligase activity"/>
    <property type="evidence" value="ECO:0007669"/>
    <property type="project" value="UniProtKB-UniRule"/>
</dbReference>
<dbReference type="CDD" id="cd00773">
    <property type="entry name" value="HisRS-like_core"/>
    <property type="match status" value="1"/>
</dbReference>
<evidence type="ECO:0000256" key="1">
    <source>
        <dbReference type="ARBA" id="ARBA00004496"/>
    </source>
</evidence>
<dbReference type="eggNOG" id="arCOG00404">
    <property type="taxonomic scope" value="Archaea"/>
</dbReference>
<feature type="binding site" evidence="11">
    <location>
        <begin position="272"/>
        <end position="273"/>
    </location>
    <ligand>
        <name>L-histidine</name>
        <dbReference type="ChEBI" id="CHEBI:57595"/>
    </ligand>
</feature>
<dbReference type="InterPro" id="IPR036621">
    <property type="entry name" value="Anticodon-bd_dom_sf"/>
</dbReference>
<dbReference type="STRING" id="671065.MetMK1DRAFT_00022460"/>
<evidence type="ECO:0000256" key="5">
    <source>
        <dbReference type="ARBA" id="ARBA00022741"/>
    </source>
</evidence>
<reference evidence="13 14" key="1">
    <citation type="submission" date="2012-01" db="EMBL/GenBank/DDBJ databases">
        <title>Improved High-Quality Draft sequence of Metallosphaera yellowstonensis MK1.</title>
        <authorList>
            <consortium name="US DOE Joint Genome Institute"/>
            <person name="Lucas S."/>
            <person name="Han J."/>
            <person name="Cheng J.-F."/>
            <person name="Goodwin L."/>
            <person name="Pitluck S."/>
            <person name="Peters L."/>
            <person name="Teshima H."/>
            <person name="Detter J.C."/>
            <person name="Han C."/>
            <person name="Tapia R."/>
            <person name="Land M."/>
            <person name="Hauser L."/>
            <person name="Kyrpides N."/>
            <person name="Kozubal M."/>
            <person name="Macur R.E."/>
            <person name="Jay Z."/>
            <person name="Inskeep W."/>
            <person name="Woyke T."/>
        </authorList>
    </citation>
    <scope>NUCLEOTIDE SEQUENCE [LARGE SCALE GENOMIC DNA]</scope>
    <source>
        <strain evidence="13 14">MK1</strain>
    </source>
</reference>
<evidence type="ECO:0000313" key="14">
    <source>
        <dbReference type="Proteomes" id="UP000003980"/>
    </source>
</evidence>
<feature type="binding site" evidence="11">
    <location>
        <position position="123"/>
    </location>
    <ligand>
        <name>L-histidine</name>
        <dbReference type="ChEBI" id="CHEBI:57595"/>
    </ligand>
</feature>
<evidence type="ECO:0000256" key="9">
    <source>
        <dbReference type="ARBA" id="ARBA00047639"/>
    </source>
</evidence>
<evidence type="ECO:0000256" key="11">
    <source>
        <dbReference type="PIRSR" id="PIRSR001549-1"/>
    </source>
</evidence>
<dbReference type="InterPro" id="IPR004516">
    <property type="entry name" value="HisRS/HisZ"/>
</dbReference>
<dbReference type="RefSeq" id="WP_009073588.1">
    <property type="nucleotide sequence ID" value="NZ_JH597768.1"/>
</dbReference>
<organism evidence="13 14">
    <name type="scientific">Metallosphaera yellowstonensis MK1</name>
    <dbReference type="NCBI Taxonomy" id="671065"/>
    <lineage>
        <taxon>Archaea</taxon>
        <taxon>Thermoproteota</taxon>
        <taxon>Thermoprotei</taxon>
        <taxon>Sulfolobales</taxon>
        <taxon>Sulfolobaceae</taxon>
        <taxon>Metallosphaera</taxon>
    </lineage>
</organism>
<dbReference type="HOGENOM" id="CLU_025113_3_1_2"/>
<evidence type="ECO:0000256" key="6">
    <source>
        <dbReference type="ARBA" id="ARBA00022840"/>
    </source>
</evidence>
<accession>H2C6Q6</accession>
<dbReference type="Gene3D" id="3.30.930.10">
    <property type="entry name" value="Bira Bifunctional Protein, Domain 2"/>
    <property type="match status" value="1"/>
</dbReference>